<dbReference type="InterPro" id="IPR015421">
    <property type="entry name" value="PyrdxlP-dep_Trfase_major"/>
</dbReference>
<dbReference type="SUPFAM" id="SSF53383">
    <property type="entry name" value="PLP-dependent transferases"/>
    <property type="match status" value="1"/>
</dbReference>
<evidence type="ECO:0000313" key="4">
    <source>
        <dbReference type="Proteomes" id="UP001156882"/>
    </source>
</evidence>
<dbReference type="Gene3D" id="3.90.1150.10">
    <property type="entry name" value="Aspartate Aminotransferase, domain 1"/>
    <property type="match status" value="1"/>
</dbReference>
<organism evidence="3 4">
    <name type="scientific">Labrys miyagiensis</name>
    <dbReference type="NCBI Taxonomy" id="346912"/>
    <lineage>
        <taxon>Bacteria</taxon>
        <taxon>Pseudomonadati</taxon>
        <taxon>Pseudomonadota</taxon>
        <taxon>Alphaproteobacteria</taxon>
        <taxon>Hyphomicrobiales</taxon>
        <taxon>Xanthobacteraceae</taxon>
        <taxon>Labrys</taxon>
    </lineage>
</organism>
<dbReference type="Gene3D" id="3.40.640.10">
    <property type="entry name" value="Type I PLP-dependent aspartate aminotransferase-like (Major domain)"/>
    <property type="match status" value="1"/>
</dbReference>
<evidence type="ECO:0000313" key="3">
    <source>
        <dbReference type="EMBL" id="GLS18436.1"/>
    </source>
</evidence>
<dbReference type="InterPro" id="IPR015422">
    <property type="entry name" value="PyrdxlP-dep_Trfase_small"/>
</dbReference>
<sequence>MHGLFRTDEKDGGCQMDGSKTIALGGAIRAEWPLDWSKLTVNHGAYGATPKCVLAAQEMWRDRMEAQPSIFMRSILPDVLRTNAGALGSFLNADAQDIVFVDNATTGCNAVLRSLDFKPGDEIVLHGQIYGAVGKTARYVAGRTGASIVEVPLAFPGGDAAAFIEALGARLNDRTRLVIVDHITSPSALVLPVEAAVRLCRDAGVPILIDGAHGPGQIEVDLKAIDADWYVGNCHKWLAAPKGCAFLWSRRDRQVGLHPTTISHGFQQGYLSEFDWTGTRDATAFLAIETALAFHEKLGGMALRRRNADLAHQAGRLLADHFGTAYGNEAHPVAMAMVRLPFSGATSAERALALRDRLLDEFRCDAPLIAHPDGIWVRVSAHAYNEIGDYERLAGILDRLIRTDRAAD</sequence>
<keyword evidence="4" id="KW-1185">Reference proteome</keyword>
<keyword evidence="3" id="KW-0808">Transferase</keyword>
<dbReference type="Proteomes" id="UP001156882">
    <property type="component" value="Unassembled WGS sequence"/>
</dbReference>
<reference evidence="4" key="1">
    <citation type="journal article" date="2019" name="Int. J. Syst. Evol. Microbiol.">
        <title>The Global Catalogue of Microorganisms (GCM) 10K type strain sequencing project: providing services to taxonomists for standard genome sequencing and annotation.</title>
        <authorList>
            <consortium name="The Broad Institute Genomics Platform"/>
            <consortium name="The Broad Institute Genome Sequencing Center for Infectious Disease"/>
            <person name="Wu L."/>
            <person name="Ma J."/>
        </authorList>
    </citation>
    <scope>NUCLEOTIDE SEQUENCE [LARGE SCALE GENOMIC DNA]</scope>
    <source>
        <strain evidence="4">NBRC 101365</strain>
    </source>
</reference>
<dbReference type="InterPro" id="IPR015424">
    <property type="entry name" value="PyrdxlP-dep_Trfase"/>
</dbReference>
<dbReference type="GO" id="GO:0008483">
    <property type="term" value="F:transaminase activity"/>
    <property type="evidence" value="ECO:0007669"/>
    <property type="project" value="UniProtKB-KW"/>
</dbReference>
<name>A0ABQ6CDU5_9HYPH</name>
<dbReference type="Pfam" id="PF00266">
    <property type="entry name" value="Aminotran_5"/>
    <property type="match status" value="1"/>
</dbReference>
<feature type="domain" description="Aminotransferase class V" evidence="2">
    <location>
        <begin position="88"/>
        <end position="356"/>
    </location>
</feature>
<dbReference type="PANTHER" id="PTHR43092:SF2">
    <property type="entry name" value="HERCYNYLCYSTEINE SULFOXIDE LYASE"/>
    <property type="match status" value="1"/>
</dbReference>
<evidence type="ECO:0000259" key="2">
    <source>
        <dbReference type="Pfam" id="PF00266"/>
    </source>
</evidence>
<protein>
    <submittedName>
        <fullName evidence="3">Aminotransferase class V</fullName>
    </submittedName>
</protein>
<dbReference type="PANTHER" id="PTHR43092">
    <property type="entry name" value="L-CYSTEINE DESULFHYDRASE"/>
    <property type="match status" value="1"/>
</dbReference>
<proteinExistence type="predicted"/>
<keyword evidence="3" id="KW-0032">Aminotransferase</keyword>
<evidence type="ECO:0000256" key="1">
    <source>
        <dbReference type="ARBA" id="ARBA00022898"/>
    </source>
</evidence>
<dbReference type="EMBL" id="BSPC01000011">
    <property type="protein sequence ID" value="GLS18436.1"/>
    <property type="molecule type" value="Genomic_DNA"/>
</dbReference>
<comment type="caution">
    <text evidence="3">The sequence shown here is derived from an EMBL/GenBank/DDBJ whole genome shotgun (WGS) entry which is preliminary data.</text>
</comment>
<keyword evidence="1" id="KW-0663">Pyridoxal phosphate</keyword>
<gene>
    <name evidence="3" type="ORF">GCM10007874_14530</name>
</gene>
<dbReference type="InterPro" id="IPR000192">
    <property type="entry name" value="Aminotrans_V_dom"/>
</dbReference>
<accession>A0ABQ6CDU5</accession>